<dbReference type="Gene3D" id="2.30.30.220">
    <property type="entry name" value="SspB-like"/>
    <property type="match status" value="1"/>
</dbReference>
<reference evidence="2 3" key="2">
    <citation type="submission" date="2015-10" db="EMBL/GenBank/DDBJ databases">
        <title>Draft Genome Sequence of Prosthecomicrobium hirschii ATCC 27832.</title>
        <authorList>
            <person name="Daniel J."/>
            <person name="Givan S.A."/>
            <person name="Brun Y.V."/>
            <person name="Brown P.J."/>
        </authorList>
    </citation>
    <scope>NUCLEOTIDE SEQUENCE [LARGE SCALE GENOMIC DNA]</scope>
    <source>
        <strain evidence="2 3">16</strain>
    </source>
</reference>
<comment type="caution">
    <text evidence="2">The sequence shown here is derived from an EMBL/GenBank/DDBJ whole genome shotgun (WGS) entry which is preliminary data.</text>
</comment>
<evidence type="ECO:0000313" key="2">
    <source>
        <dbReference type="EMBL" id="KPL51415.1"/>
    </source>
</evidence>
<feature type="region of interest" description="Disordered" evidence="1">
    <location>
        <begin position="123"/>
        <end position="204"/>
    </location>
</feature>
<dbReference type="AlphaFoldDB" id="A0A0P6W054"/>
<evidence type="ECO:0000313" key="3">
    <source>
        <dbReference type="Proteomes" id="UP000048984"/>
    </source>
</evidence>
<accession>A0A0P6W054</accession>
<protein>
    <submittedName>
        <fullName evidence="2">Stringent starvation protein B</fullName>
    </submittedName>
</protein>
<dbReference type="EMBL" id="LJYW01000001">
    <property type="protein sequence ID" value="KPL51415.1"/>
    <property type="molecule type" value="Genomic_DNA"/>
</dbReference>
<reference evidence="2 3" key="1">
    <citation type="submission" date="2015-09" db="EMBL/GenBank/DDBJ databases">
        <authorList>
            <person name="Jackson K.R."/>
            <person name="Lunt B.L."/>
            <person name="Fisher J.N.B."/>
            <person name="Gardner A.V."/>
            <person name="Bailey M.E."/>
            <person name="Deus L.M."/>
            <person name="Earl A.S."/>
            <person name="Gibby P.D."/>
            <person name="Hartmann K.A."/>
            <person name="Liu J.E."/>
            <person name="Manci A.M."/>
            <person name="Nielsen D.A."/>
            <person name="Solomon M.B."/>
            <person name="Breakwell D.P."/>
            <person name="Burnett S.H."/>
            <person name="Grose J.H."/>
        </authorList>
    </citation>
    <scope>NUCLEOTIDE SEQUENCE [LARGE SCALE GENOMIC DNA]</scope>
    <source>
        <strain evidence="2 3">16</strain>
    </source>
</reference>
<proteinExistence type="predicted"/>
<gene>
    <name evidence="2" type="ORF">ABB55_03545</name>
</gene>
<dbReference type="SUPFAM" id="SSF101738">
    <property type="entry name" value="SspB-like"/>
    <property type="match status" value="1"/>
</dbReference>
<dbReference type="Proteomes" id="UP000048984">
    <property type="component" value="Unassembled WGS sequence"/>
</dbReference>
<dbReference type="InterPro" id="IPR007481">
    <property type="entry name" value="SspB"/>
</dbReference>
<dbReference type="Pfam" id="PF04386">
    <property type="entry name" value="SspB"/>
    <property type="match status" value="1"/>
</dbReference>
<evidence type="ECO:0000256" key="1">
    <source>
        <dbReference type="SAM" id="MobiDB-lite"/>
    </source>
</evidence>
<sequence length="204" mass="22739">MTEPTQDLIRYDVLVQEALRGVVRKVLQEVVKTGLPGQHHFYISFDTRHPGVRLSTRMRQRYPEEMTIVLQHQFWDLVVTDHAVEVGLSFGGIPERLLVPFTAVKGFFDPSVQFGLQFEVRDESEAEDDDDEVVAEDVETAPDAAAKPAGPRIVPTEPSRIPEIKPEPKPAAAAAPESPPSDRKTEEPPPSATVISMDSFRKKT</sequence>
<dbReference type="InterPro" id="IPR036760">
    <property type="entry name" value="SspB-like_sf"/>
</dbReference>
<dbReference type="RefSeq" id="WP_054357577.1">
    <property type="nucleotide sequence ID" value="NZ_JAPCYQ010000001.1"/>
</dbReference>
<keyword evidence="3" id="KW-1185">Reference proteome</keyword>
<organism evidence="2 3">
    <name type="scientific">Prosthecodimorpha hirschii</name>
    <dbReference type="NCBI Taxonomy" id="665126"/>
    <lineage>
        <taxon>Bacteria</taxon>
        <taxon>Pseudomonadati</taxon>
        <taxon>Pseudomonadota</taxon>
        <taxon>Alphaproteobacteria</taxon>
        <taxon>Hyphomicrobiales</taxon>
        <taxon>Ancalomicrobiaceae</taxon>
        <taxon>Prosthecodimorpha</taxon>
    </lineage>
</organism>
<name>A0A0P6W054_9HYPH</name>
<dbReference type="STRING" id="665126.ABB55_03545"/>
<feature type="compositionally biased region" description="Acidic residues" evidence="1">
    <location>
        <begin position="123"/>
        <end position="140"/>
    </location>
</feature>